<keyword evidence="5" id="KW-0547">Nucleotide-binding</keyword>
<evidence type="ECO:0000313" key="16">
    <source>
        <dbReference type="EMBL" id="TDG39479.1"/>
    </source>
</evidence>
<evidence type="ECO:0000313" key="17">
    <source>
        <dbReference type="Proteomes" id="UP000295192"/>
    </source>
</evidence>
<dbReference type="Pfam" id="PF13307">
    <property type="entry name" value="Helicase_C_2"/>
    <property type="match status" value="1"/>
</dbReference>
<dbReference type="InterPro" id="IPR006555">
    <property type="entry name" value="ATP-dep_Helicase_C"/>
</dbReference>
<reference evidence="16 17" key="1">
    <citation type="journal article" date="2019" name="J. Hered.">
        <title>An Improved Genome Assembly for Drosophila navojoa, the Basal Species in the mojavensis Cluster.</title>
        <authorList>
            <person name="Vanderlinde T."/>
            <person name="Dupim E.G."/>
            <person name="Nazario-Yepiz N.O."/>
            <person name="Carvalho A.B."/>
        </authorList>
    </citation>
    <scope>NUCLEOTIDE SEQUENCE [LARGE SCALE GENOMIC DNA]</scope>
    <source>
        <strain evidence="16">Navoj_Jal97</strain>
        <tissue evidence="16">Whole organism</tissue>
    </source>
</reference>
<protein>
    <recommendedName>
        <fullName evidence="13">DNA 5'-3' helicase</fullName>
        <ecNumber evidence="13">5.6.2.3</ecNumber>
    </recommendedName>
</protein>
<dbReference type="InterPro" id="IPR027417">
    <property type="entry name" value="P-loop_NTPase"/>
</dbReference>
<dbReference type="GO" id="GO:0016818">
    <property type="term" value="F:hydrolase activity, acting on acid anhydrides, in phosphorus-containing anhydrides"/>
    <property type="evidence" value="ECO:0007669"/>
    <property type="project" value="InterPro"/>
</dbReference>
<feature type="domain" description="ATP-dependent helicase C-terminal" evidence="15">
    <location>
        <begin position="26"/>
        <end position="172"/>
    </location>
</feature>
<dbReference type="STRING" id="7232.A0A484ASB7"/>
<sequence>MKELSMVLQNLCGVLPAGVVCFLPSYAYLDTVYGHLEQSGALQRIGQRKRIFRETAGGAGVEQLLQQYANAIDQTAGGALLLSVVGGKLSEGLNFADQLGRGVIVVGLPYPNRTSPELKERMRHLDETLGNGAGNEYYENLCMKAVNQCIGRSVRHIRDYACVYLLDERYGSERIQQKLPAWIARHIHVASEGFGAVQARTARFFKAKS</sequence>
<dbReference type="OMA" id="TEYANCI"/>
<dbReference type="GO" id="GO:0006139">
    <property type="term" value="P:nucleobase-containing compound metabolic process"/>
    <property type="evidence" value="ECO:0007669"/>
    <property type="project" value="InterPro"/>
</dbReference>
<evidence type="ECO:0000256" key="3">
    <source>
        <dbReference type="ARBA" id="ARBA00008435"/>
    </source>
</evidence>
<dbReference type="CDD" id="cd18788">
    <property type="entry name" value="SF2_C_XPD"/>
    <property type="match status" value="1"/>
</dbReference>
<dbReference type="InterPro" id="IPR045028">
    <property type="entry name" value="DinG/Rad3-like"/>
</dbReference>
<keyword evidence="8" id="KW-0067">ATP-binding</keyword>
<evidence type="ECO:0000256" key="8">
    <source>
        <dbReference type="ARBA" id="ARBA00022840"/>
    </source>
</evidence>
<keyword evidence="17" id="KW-1185">Reference proteome</keyword>
<name>A0A484ASB7_DRONA</name>
<evidence type="ECO:0000256" key="6">
    <source>
        <dbReference type="ARBA" id="ARBA00022801"/>
    </source>
</evidence>
<evidence type="ECO:0000256" key="7">
    <source>
        <dbReference type="ARBA" id="ARBA00022806"/>
    </source>
</evidence>
<dbReference type="GO" id="GO:0005524">
    <property type="term" value="F:ATP binding"/>
    <property type="evidence" value="ECO:0007669"/>
    <property type="project" value="UniProtKB-KW"/>
</dbReference>
<evidence type="ECO:0000256" key="10">
    <source>
        <dbReference type="ARBA" id="ARBA00023014"/>
    </source>
</evidence>
<keyword evidence="7" id="KW-0347">Helicase</keyword>
<comment type="cofactor">
    <cofactor evidence="1">
        <name>[4Fe-4S] cluster</name>
        <dbReference type="ChEBI" id="CHEBI:49883"/>
    </cofactor>
</comment>
<comment type="similarity">
    <text evidence="3">Belongs to the DEAD box helicase family. DEAH subfamily. DDX11/CHL1 sub-subfamily.</text>
</comment>
<dbReference type="SMART" id="SM00491">
    <property type="entry name" value="HELICc2"/>
    <property type="match status" value="1"/>
</dbReference>
<comment type="caution">
    <text evidence="16">The sequence shown here is derived from an EMBL/GenBank/DDBJ whole genome shotgun (WGS) entry which is preliminary data.</text>
</comment>
<dbReference type="AlphaFoldDB" id="A0A484ASB7"/>
<dbReference type="GO" id="GO:0003676">
    <property type="term" value="F:nucleic acid binding"/>
    <property type="evidence" value="ECO:0007669"/>
    <property type="project" value="InterPro"/>
</dbReference>
<dbReference type="GO" id="GO:0005634">
    <property type="term" value="C:nucleus"/>
    <property type="evidence" value="ECO:0007669"/>
    <property type="project" value="UniProtKB-SubCell"/>
</dbReference>
<dbReference type="PANTHER" id="PTHR11472">
    <property type="entry name" value="DNA REPAIR DEAD HELICASE RAD3/XP-D SUBFAMILY MEMBER"/>
    <property type="match status" value="1"/>
</dbReference>
<dbReference type="EMBL" id="LSRL02001017">
    <property type="protein sequence ID" value="TDG39479.1"/>
    <property type="molecule type" value="Genomic_DNA"/>
</dbReference>
<dbReference type="Gene3D" id="3.40.50.300">
    <property type="entry name" value="P-loop containing nucleotide triphosphate hydrolases"/>
    <property type="match status" value="1"/>
</dbReference>
<evidence type="ECO:0000256" key="11">
    <source>
        <dbReference type="ARBA" id="ARBA00023235"/>
    </source>
</evidence>
<dbReference type="PANTHER" id="PTHR11472:SF41">
    <property type="entry name" value="ATP-DEPENDENT DNA HELICASE DDX11-RELATED"/>
    <property type="match status" value="1"/>
</dbReference>
<keyword evidence="6" id="KW-0378">Hydrolase</keyword>
<proteinExistence type="inferred from homology"/>
<evidence type="ECO:0000256" key="1">
    <source>
        <dbReference type="ARBA" id="ARBA00001966"/>
    </source>
</evidence>
<evidence type="ECO:0000256" key="2">
    <source>
        <dbReference type="ARBA" id="ARBA00004123"/>
    </source>
</evidence>
<evidence type="ECO:0000256" key="5">
    <source>
        <dbReference type="ARBA" id="ARBA00022741"/>
    </source>
</evidence>
<evidence type="ECO:0000256" key="14">
    <source>
        <dbReference type="ARBA" id="ARBA00048954"/>
    </source>
</evidence>
<dbReference type="Proteomes" id="UP000295192">
    <property type="component" value="Unassembled WGS sequence"/>
</dbReference>
<gene>
    <name evidence="16" type="ORF">AWZ03_014097</name>
</gene>
<evidence type="ECO:0000256" key="13">
    <source>
        <dbReference type="ARBA" id="ARBA00044969"/>
    </source>
</evidence>
<dbReference type="GO" id="GO:0043139">
    <property type="term" value="F:5'-3' DNA helicase activity"/>
    <property type="evidence" value="ECO:0007669"/>
    <property type="project" value="UniProtKB-EC"/>
</dbReference>
<organism evidence="16 17">
    <name type="scientific">Drosophila navojoa</name>
    <name type="common">Fruit fly</name>
    <dbReference type="NCBI Taxonomy" id="7232"/>
    <lineage>
        <taxon>Eukaryota</taxon>
        <taxon>Metazoa</taxon>
        <taxon>Ecdysozoa</taxon>
        <taxon>Arthropoda</taxon>
        <taxon>Hexapoda</taxon>
        <taxon>Insecta</taxon>
        <taxon>Pterygota</taxon>
        <taxon>Neoptera</taxon>
        <taxon>Endopterygota</taxon>
        <taxon>Diptera</taxon>
        <taxon>Brachycera</taxon>
        <taxon>Muscomorpha</taxon>
        <taxon>Ephydroidea</taxon>
        <taxon>Drosophilidae</taxon>
        <taxon>Drosophila</taxon>
    </lineage>
</organism>
<dbReference type="OrthoDB" id="19182at2759"/>
<dbReference type="GO" id="GO:0034085">
    <property type="term" value="P:establishment of sister chromatid cohesion"/>
    <property type="evidence" value="ECO:0007669"/>
    <property type="project" value="TreeGrafter"/>
</dbReference>
<dbReference type="FunFam" id="3.40.50.300:FF:001372">
    <property type="entry name" value="ATP-dependent DNA helicase chl1"/>
    <property type="match status" value="1"/>
</dbReference>
<evidence type="ECO:0000256" key="4">
    <source>
        <dbReference type="ARBA" id="ARBA00022723"/>
    </source>
</evidence>
<dbReference type="EC" id="5.6.2.3" evidence="13"/>
<keyword evidence="12" id="KW-0539">Nucleus</keyword>
<keyword evidence="10" id="KW-0411">Iron-sulfur</keyword>
<evidence type="ECO:0000256" key="12">
    <source>
        <dbReference type="ARBA" id="ARBA00023242"/>
    </source>
</evidence>
<dbReference type="GO" id="GO:0046872">
    <property type="term" value="F:metal ion binding"/>
    <property type="evidence" value="ECO:0007669"/>
    <property type="project" value="UniProtKB-KW"/>
</dbReference>
<comment type="subcellular location">
    <subcellularLocation>
        <location evidence="2">Nucleus</location>
    </subcellularLocation>
</comment>
<dbReference type="GO" id="GO:0051536">
    <property type="term" value="F:iron-sulfur cluster binding"/>
    <property type="evidence" value="ECO:0007669"/>
    <property type="project" value="UniProtKB-KW"/>
</dbReference>
<accession>A0A484ASB7</accession>
<keyword evidence="4" id="KW-0479">Metal-binding</keyword>
<keyword evidence="11" id="KW-0413">Isomerase</keyword>
<comment type="catalytic activity">
    <reaction evidence="14">
        <text>ATP + H2O = ADP + phosphate + H(+)</text>
        <dbReference type="Rhea" id="RHEA:13065"/>
        <dbReference type="ChEBI" id="CHEBI:15377"/>
        <dbReference type="ChEBI" id="CHEBI:15378"/>
        <dbReference type="ChEBI" id="CHEBI:30616"/>
        <dbReference type="ChEBI" id="CHEBI:43474"/>
        <dbReference type="ChEBI" id="CHEBI:456216"/>
        <dbReference type="EC" id="5.6.2.3"/>
    </reaction>
</comment>
<evidence type="ECO:0000256" key="9">
    <source>
        <dbReference type="ARBA" id="ARBA00023004"/>
    </source>
</evidence>
<evidence type="ECO:0000259" key="15">
    <source>
        <dbReference type="SMART" id="SM00491"/>
    </source>
</evidence>
<keyword evidence="9" id="KW-0408">Iron</keyword>